<feature type="compositionally biased region" description="Polar residues" evidence="1">
    <location>
        <begin position="182"/>
        <end position="191"/>
    </location>
</feature>
<feature type="compositionally biased region" description="Pro residues" evidence="1">
    <location>
        <begin position="233"/>
        <end position="264"/>
    </location>
</feature>
<protein>
    <submittedName>
        <fullName evidence="2">Uncharacterized protein</fullName>
    </submittedName>
</protein>
<reference evidence="2" key="1">
    <citation type="submission" date="2023-10" db="EMBL/GenBank/DDBJ databases">
        <title>Genome assemblies of two species of porcelain crab, Petrolisthes cinctipes and Petrolisthes manimaculis (Anomura: Porcellanidae).</title>
        <authorList>
            <person name="Angst P."/>
        </authorList>
    </citation>
    <scope>NUCLEOTIDE SEQUENCE</scope>
    <source>
        <strain evidence="2">PB745_01</strain>
        <tissue evidence="2">Gill</tissue>
    </source>
</reference>
<evidence type="ECO:0000256" key="1">
    <source>
        <dbReference type="SAM" id="MobiDB-lite"/>
    </source>
</evidence>
<name>A0AAE1GCV5_PETCI</name>
<sequence length="336" mass="36819">MPWSLSYSHPLLRRAEQLFLRTDAHRTPLQQPYTGPHRVIKRDEATVTLQIGGKPYRTSWQCVKPAVTQSDKHQQQQQDTRPPPPHHDVTQPRRPLLPTPTMPTPLTHTQPHITAYQQWYNTHNIPHTGIPLPPPLSSYNRPNAHNTTPTPPPPPPPAHTGAPHTRTFPPPSPSRPPHTTTQDNSPQPTNVQPQPSKPTHTSQSQPSTSTHTPSIVGTPKPPDHYATVIHPSPLTPPNVPTPPTLPEPASPTPPPAPPLNPIPEPASLNPSPMPADPLPNDSMGRFHSRFVTARTNTIPNMLACYCSHSDSPMPLTGTLHYTPDTRADSTGVPTVP</sequence>
<accession>A0AAE1GCV5</accession>
<feature type="region of interest" description="Disordered" evidence="1">
    <location>
        <begin position="130"/>
        <end position="282"/>
    </location>
</feature>
<proteinExistence type="predicted"/>
<feature type="region of interest" description="Disordered" evidence="1">
    <location>
        <begin position="64"/>
        <end position="108"/>
    </location>
</feature>
<dbReference type="AlphaFoldDB" id="A0AAE1GCV5"/>
<evidence type="ECO:0000313" key="2">
    <source>
        <dbReference type="EMBL" id="KAK3890370.1"/>
    </source>
</evidence>
<organism evidence="2 3">
    <name type="scientific">Petrolisthes cinctipes</name>
    <name type="common">Flat porcelain crab</name>
    <dbReference type="NCBI Taxonomy" id="88211"/>
    <lineage>
        <taxon>Eukaryota</taxon>
        <taxon>Metazoa</taxon>
        <taxon>Ecdysozoa</taxon>
        <taxon>Arthropoda</taxon>
        <taxon>Crustacea</taxon>
        <taxon>Multicrustacea</taxon>
        <taxon>Malacostraca</taxon>
        <taxon>Eumalacostraca</taxon>
        <taxon>Eucarida</taxon>
        <taxon>Decapoda</taxon>
        <taxon>Pleocyemata</taxon>
        <taxon>Anomura</taxon>
        <taxon>Galatheoidea</taxon>
        <taxon>Porcellanidae</taxon>
        <taxon>Petrolisthes</taxon>
    </lineage>
</organism>
<evidence type="ECO:0000313" key="3">
    <source>
        <dbReference type="Proteomes" id="UP001286313"/>
    </source>
</evidence>
<keyword evidence="3" id="KW-1185">Reference proteome</keyword>
<feature type="compositionally biased region" description="Low complexity" evidence="1">
    <location>
        <begin position="192"/>
        <end position="214"/>
    </location>
</feature>
<comment type="caution">
    <text evidence="2">The sequence shown here is derived from an EMBL/GenBank/DDBJ whole genome shotgun (WGS) entry which is preliminary data.</text>
</comment>
<dbReference type="Proteomes" id="UP001286313">
    <property type="component" value="Unassembled WGS sequence"/>
</dbReference>
<gene>
    <name evidence="2" type="ORF">Pcinc_005679</name>
</gene>
<feature type="compositionally biased region" description="Pro residues" evidence="1">
    <location>
        <begin position="149"/>
        <end position="158"/>
    </location>
</feature>
<dbReference type="EMBL" id="JAWQEG010000429">
    <property type="protein sequence ID" value="KAK3890370.1"/>
    <property type="molecule type" value="Genomic_DNA"/>
</dbReference>